<accession>A0A0K2UK96</accession>
<feature type="non-terminal residue" evidence="1">
    <location>
        <position position="1"/>
    </location>
</feature>
<name>A0A0K2UK96_LEPSM</name>
<dbReference type="AlphaFoldDB" id="A0A0K2UK96"/>
<sequence length="58" mass="6465">LINIASTKVKLDSIVVPIIQKLISLFFKLFDGSVSNQSQVSSTLDRKTLIKYISNIII</sequence>
<protein>
    <submittedName>
        <fullName evidence="1">Uncharacterized protein</fullName>
    </submittedName>
</protein>
<organism evidence="1">
    <name type="scientific">Lepeophtheirus salmonis</name>
    <name type="common">Salmon louse</name>
    <name type="synonym">Caligus salmonis</name>
    <dbReference type="NCBI Taxonomy" id="72036"/>
    <lineage>
        <taxon>Eukaryota</taxon>
        <taxon>Metazoa</taxon>
        <taxon>Ecdysozoa</taxon>
        <taxon>Arthropoda</taxon>
        <taxon>Crustacea</taxon>
        <taxon>Multicrustacea</taxon>
        <taxon>Hexanauplia</taxon>
        <taxon>Copepoda</taxon>
        <taxon>Siphonostomatoida</taxon>
        <taxon>Caligidae</taxon>
        <taxon>Lepeophtheirus</taxon>
    </lineage>
</organism>
<evidence type="ECO:0000313" key="1">
    <source>
        <dbReference type="EMBL" id="CDW38709.1"/>
    </source>
</evidence>
<proteinExistence type="predicted"/>
<reference evidence="1" key="1">
    <citation type="submission" date="2014-05" db="EMBL/GenBank/DDBJ databases">
        <authorList>
            <person name="Chronopoulou M."/>
        </authorList>
    </citation>
    <scope>NUCLEOTIDE SEQUENCE</scope>
    <source>
        <tissue evidence="1">Whole organism</tissue>
    </source>
</reference>
<dbReference type="EMBL" id="HACA01021348">
    <property type="protein sequence ID" value="CDW38709.1"/>
    <property type="molecule type" value="Transcribed_RNA"/>
</dbReference>